<organism evidence="2 3">
    <name type="scientific">Choiromyces venosus 120613-1</name>
    <dbReference type="NCBI Taxonomy" id="1336337"/>
    <lineage>
        <taxon>Eukaryota</taxon>
        <taxon>Fungi</taxon>
        <taxon>Dikarya</taxon>
        <taxon>Ascomycota</taxon>
        <taxon>Pezizomycotina</taxon>
        <taxon>Pezizomycetes</taxon>
        <taxon>Pezizales</taxon>
        <taxon>Tuberaceae</taxon>
        <taxon>Choiromyces</taxon>
    </lineage>
</organism>
<name>A0A3N4J165_9PEZI</name>
<accession>A0A3N4J165</accession>
<keyword evidence="1" id="KW-0472">Membrane</keyword>
<evidence type="ECO:0000313" key="3">
    <source>
        <dbReference type="Proteomes" id="UP000276215"/>
    </source>
</evidence>
<dbReference type="AlphaFoldDB" id="A0A3N4J165"/>
<evidence type="ECO:0000256" key="1">
    <source>
        <dbReference type="SAM" id="Phobius"/>
    </source>
</evidence>
<protein>
    <submittedName>
        <fullName evidence="2">Uncharacterized protein</fullName>
    </submittedName>
</protein>
<keyword evidence="1" id="KW-1133">Transmembrane helix</keyword>
<proteinExistence type="predicted"/>
<keyword evidence="3" id="KW-1185">Reference proteome</keyword>
<reference evidence="2 3" key="1">
    <citation type="journal article" date="2018" name="Nat. Ecol. Evol.">
        <title>Pezizomycetes genomes reveal the molecular basis of ectomycorrhizal truffle lifestyle.</title>
        <authorList>
            <person name="Murat C."/>
            <person name="Payen T."/>
            <person name="Noel B."/>
            <person name="Kuo A."/>
            <person name="Morin E."/>
            <person name="Chen J."/>
            <person name="Kohler A."/>
            <person name="Krizsan K."/>
            <person name="Balestrini R."/>
            <person name="Da Silva C."/>
            <person name="Montanini B."/>
            <person name="Hainaut M."/>
            <person name="Levati E."/>
            <person name="Barry K.W."/>
            <person name="Belfiori B."/>
            <person name="Cichocki N."/>
            <person name="Clum A."/>
            <person name="Dockter R.B."/>
            <person name="Fauchery L."/>
            <person name="Guy J."/>
            <person name="Iotti M."/>
            <person name="Le Tacon F."/>
            <person name="Lindquist E.A."/>
            <person name="Lipzen A."/>
            <person name="Malagnac F."/>
            <person name="Mello A."/>
            <person name="Molinier V."/>
            <person name="Miyauchi S."/>
            <person name="Poulain J."/>
            <person name="Riccioni C."/>
            <person name="Rubini A."/>
            <person name="Sitrit Y."/>
            <person name="Splivallo R."/>
            <person name="Traeger S."/>
            <person name="Wang M."/>
            <person name="Zifcakova L."/>
            <person name="Wipf D."/>
            <person name="Zambonelli A."/>
            <person name="Paolocci F."/>
            <person name="Nowrousian M."/>
            <person name="Ottonello S."/>
            <person name="Baldrian P."/>
            <person name="Spatafora J.W."/>
            <person name="Henrissat B."/>
            <person name="Nagy L.G."/>
            <person name="Aury J.M."/>
            <person name="Wincker P."/>
            <person name="Grigoriev I.V."/>
            <person name="Bonfante P."/>
            <person name="Martin F.M."/>
        </authorList>
    </citation>
    <scope>NUCLEOTIDE SEQUENCE [LARGE SCALE GENOMIC DNA]</scope>
    <source>
        <strain evidence="2 3">120613-1</strain>
    </source>
</reference>
<feature type="transmembrane region" description="Helical" evidence="1">
    <location>
        <begin position="46"/>
        <end position="67"/>
    </location>
</feature>
<dbReference type="EMBL" id="ML120483">
    <property type="protein sequence ID" value="RPA92009.1"/>
    <property type="molecule type" value="Genomic_DNA"/>
</dbReference>
<gene>
    <name evidence="2" type="ORF">L873DRAFT_1818503</name>
</gene>
<dbReference type="Proteomes" id="UP000276215">
    <property type="component" value="Unassembled WGS sequence"/>
</dbReference>
<evidence type="ECO:0000313" key="2">
    <source>
        <dbReference type="EMBL" id="RPA92009.1"/>
    </source>
</evidence>
<sequence length="73" mass="8092">MGDWAQWAEVEGSDIIWKILRIKRVKLCTVLFGILAGAFRDKDVSAYFLLPYLLLHGLAGWVNGVVLGGEDVS</sequence>
<keyword evidence="1" id="KW-0812">Transmembrane</keyword>